<dbReference type="RefSeq" id="WP_310797631.1">
    <property type="nucleotide sequence ID" value="NZ_CP123872.1"/>
</dbReference>
<evidence type="ECO:0000256" key="1">
    <source>
        <dbReference type="ARBA" id="ARBA00022553"/>
    </source>
</evidence>
<dbReference type="Proteomes" id="UP001268683">
    <property type="component" value="Chromosome"/>
</dbReference>
<dbReference type="Gene3D" id="3.40.720.10">
    <property type="entry name" value="Alkaline Phosphatase, subunit A"/>
    <property type="match status" value="1"/>
</dbReference>
<keyword evidence="2" id="KW-0479">Metal-binding</keyword>
<dbReference type="GO" id="GO:0004035">
    <property type="term" value="F:alkaline phosphatase activity"/>
    <property type="evidence" value="ECO:0007669"/>
    <property type="project" value="InterPro"/>
</dbReference>
<sequence>MKQITTVAAMALIMAGSAPASEQVNQQEDPKRDGKLIIQITLDQFRSDYLVRYKQALTKGFRTITEKGVGKVQGYVDHAITNSHPGHASLATGAYPRTHGYSANEWWDYVDGKWRWVDGAIDHKTTIIGNDKRPGYSPFSMRVRSLSDWVLKADKKAKSIALSSNETVVSYAGKTGRDAFWYDREEGRFITSSYFRQDYPKWVEKFNAESLEDYKAEEWALSLPDNLQGLADKDDQSYEDFGNHYVFPHRFADEYNPEHETRSRQTQLDYWFYEIPMVDLAVLDLAKKAIKAEKLGQRNSVDYLALSLGSLDNIGHIYGGYSLETLEALYLFDHALAGFIQFLDASIGRDHYILSLSGDHGAPDPIERTIAKGGEAYRIPQEEIENLLDHIDEIGAAHEGSQSALVSKIESALEKEPYIADAVTEAEVYGLKPSSNPYMDLYRKSWVRGRVADFPLWTTKPHRDHHPARYGIYVQYKPNTHFGYGMVVHGSPYDYDRLVPIFFFGGGVVDQKLREARTIDVAPTLAKWMALPYPETVDGKPLFKKESN</sequence>
<reference evidence="5" key="1">
    <citation type="submission" date="2023-04" db="EMBL/GenBank/DDBJ databases">
        <title>Complete genome sequence of Temperatibacter marinus.</title>
        <authorList>
            <person name="Rong J.-C."/>
            <person name="Yi M.-L."/>
            <person name="Zhao Q."/>
        </authorList>
    </citation>
    <scope>NUCLEOTIDE SEQUENCE</scope>
    <source>
        <strain evidence="5">NBRC 110045</strain>
    </source>
</reference>
<protein>
    <submittedName>
        <fullName evidence="5">Alkaline phosphatase family protein</fullName>
    </submittedName>
</protein>
<organism evidence="5 6">
    <name type="scientific">Temperatibacter marinus</name>
    <dbReference type="NCBI Taxonomy" id="1456591"/>
    <lineage>
        <taxon>Bacteria</taxon>
        <taxon>Pseudomonadati</taxon>
        <taxon>Pseudomonadota</taxon>
        <taxon>Alphaproteobacteria</taxon>
        <taxon>Kordiimonadales</taxon>
        <taxon>Temperatibacteraceae</taxon>
        <taxon>Temperatibacter</taxon>
    </lineage>
</organism>
<dbReference type="InterPro" id="IPR017850">
    <property type="entry name" value="Alkaline_phosphatase_core_sf"/>
</dbReference>
<gene>
    <name evidence="5" type="ORF">QGN29_09575</name>
</gene>
<dbReference type="KEGG" id="tmk:QGN29_09575"/>
<evidence type="ECO:0000313" key="5">
    <source>
        <dbReference type="EMBL" id="WND01801.1"/>
    </source>
</evidence>
<dbReference type="InterPro" id="IPR026263">
    <property type="entry name" value="Alkaline_phosphatase_prok"/>
</dbReference>
<dbReference type="PANTHER" id="PTHR10151">
    <property type="entry name" value="ECTONUCLEOTIDE PYROPHOSPHATASE/PHOSPHODIESTERASE"/>
    <property type="match status" value="1"/>
</dbReference>
<keyword evidence="3 4" id="KW-0732">Signal</keyword>
<proteinExistence type="predicted"/>
<dbReference type="Gene3D" id="3.30.1360.150">
    <property type="match status" value="1"/>
</dbReference>
<evidence type="ECO:0000256" key="2">
    <source>
        <dbReference type="ARBA" id="ARBA00022723"/>
    </source>
</evidence>
<evidence type="ECO:0000313" key="6">
    <source>
        <dbReference type="Proteomes" id="UP001268683"/>
    </source>
</evidence>
<dbReference type="AlphaFoldDB" id="A0AA52EBK2"/>
<keyword evidence="1" id="KW-0597">Phosphoprotein</keyword>
<dbReference type="Pfam" id="PF01663">
    <property type="entry name" value="Phosphodiest"/>
    <property type="match status" value="1"/>
</dbReference>
<dbReference type="PIRSF" id="PIRSF031924">
    <property type="entry name" value="Pi-irrepressible_AP"/>
    <property type="match status" value="1"/>
</dbReference>
<evidence type="ECO:0000256" key="4">
    <source>
        <dbReference type="SAM" id="SignalP"/>
    </source>
</evidence>
<dbReference type="SUPFAM" id="SSF53649">
    <property type="entry name" value="Alkaline phosphatase-like"/>
    <property type="match status" value="1"/>
</dbReference>
<feature type="chain" id="PRO_5041309654" evidence="4">
    <location>
        <begin position="21"/>
        <end position="548"/>
    </location>
</feature>
<dbReference type="InterPro" id="IPR002591">
    <property type="entry name" value="Phosphodiest/P_Trfase"/>
</dbReference>
<dbReference type="PANTHER" id="PTHR10151:SF120">
    <property type="entry name" value="BIS(5'-ADENOSYL)-TRIPHOSPHATASE"/>
    <property type="match status" value="1"/>
</dbReference>
<accession>A0AA52EBK2</accession>
<feature type="signal peptide" evidence="4">
    <location>
        <begin position="1"/>
        <end position="20"/>
    </location>
</feature>
<dbReference type="EMBL" id="CP123872">
    <property type="protein sequence ID" value="WND01801.1"/>
    <property type="molecule type" value="Genomic_DNA"/>
</dbReference>
<keyword evidence="6" id="KW-1185">Reference proteome</keyword>
<name>A0AA52EBK2_9PROT</name>
<dbReference type="GO" id="GO:0046872">
    <property type="term" value="F:metal ion binding"/>
    <property type="evidence" value="ECO:0007669"/>
    <property type="project" value="UniProtKB-KW"/>
</dbReference>
<evidence type="ECO:0000256" key="3">
    <source>
        <dbReference type="ARBA" id="ARBA00022729"/>
    </source>
</evidence>